<dbReference type="OrthoDB" id="7870558at2759"/>
<protein>
    <submittedName>
        <fullName evidence="3">Uncharacterized protein</fullName>
    </submittedName>
</protein>
<evidence type="ECO:0000256" key="1">
    <source>
        <dbReference type="SAM" id="Coils"/>
    </source>
</evidence>
<dbReference type="AlphaFoldDB" id="A0A484AV97"/>
<comment type="caution">
    <text evidence="3">The sequence shown here is derived from an EMBL/GenBank/DDBJ whole genome shotgun (WGS) entry which is preliminary data.</text>
</comment>
<name>A0A484AV97_DRONA</name>
<dbReference type="PANTHER" id="PTHR37161">
    <property type="entry name" value="HDC10475"/>
    <property type="match status" value="1"/>
</dbReference>
<accession>A0A484AV97</accession>
<feature type="coiled-coil region" evidence="1">
    <location>
        <begin position="242"/>
        <end position="283"/>
    </location>
</feature>
<dbReference type="Pfam" id="PF05335">
    <property type="entry name" value="DUF745"/>
    <property type="match status" value="1"/>
</dbReference>
<dbReference type="Proteomes" id="UP000295192">
    <property type="component" value="Unassembled WGS sequence"/>
</dbReference>
<evidence type="ECO:0000313" key="3">
    <source>
        <dbReference type="EMBL" id="TDG40303.1"/>
    </source>
</evidence>
<sequence length="384" mass="40002">MNEVCWLGIGFIDGAGTVGHSDFIEIKIKARQATGWHLSKVPRPVGLAIAVSMRVQSACLWLLLAMSVLCPRMNSLGYRVVKRQQRKRMAWPPNLYSDFAAIADAMEVEGSSLYPPVDGSDGGGGGGAGGGPGGGGGGGAGGGSGGGAGSGSGSSGGTGVGGKCNEDITKGCDVKKIFLPGDPKQKSSSIAVKAAQDAKAANEAQHAAGQMAAQHIKQELAEKAFQSAKAAEAALTGKQMVVQQLELEMQEAHAVVEEESASLQNTETNMNAAIEAARAATNQFEALTALHKTVKDNLANIQTVALGSQQEMTTKVQLLEAAKNRLATLQKQLDSARDDYEKTKQAAYRAACAAVEAKQKAANSYRKRRNQLSATSHSIHISQL</sequence>
<gene>
    <name evidence="3" type="ORF">AWZ03_013275</name>
</gene>
<evidence type="ECO:0000313" key="4">
    <source>
        <dbReference type="Proteomes" id="UP000295192"/>
    </source>
</evidence>
<reference evidence="3 4" key="1">
    <citation type="journal article" date="2019" name="J. Hered.">
        <title>An Improved Genome Assembly for Drosophila navojoa, the Basal Species in the mojavensis Cluster.</title>
        <authorList>
            <person name="Vanderlinde T."/>
            <person name="Dupim E.G."/>
            <person name="Nazario-Yepiz N.O."/>
            <person name="Carvalho A.B."/>
        </authorList>
    </citation>
    <scope>NUCLEOTIDE SEQUENCE [LARGE SCALE GENOMIC DNA]</scope>
    <source>
        <strain evidence="3">Navoj_Jal97</strain>
        <tissue evidence="3">Whole organism</tissue>
    </source>
</reference>
<feature type="coiled-coil region" evidence="1">
    <location>
        <begin position="312"/>
        <end position="346"/>
    </location>
</feature>
<feature type="region of interest" description="Disordered" evidence="2">
    <location>
        <begin position="113"/>
        <end position="161"/>
    </location>
</feature>
<dbReference type="OMA" id="RMARPQN"/>
<keyword evidence="1" id="KW-0175">Coiled coil</keyword>
<dbReference type="PANTHER" id="PTHR37161:SF2">
    <property type="entry name" value="AT11648P-RELATED"/>
    <property type="match status" value="1"/>
</dbReference>
<dbReference type="EMBL" id="LSRL02000610">
    <property type="protein sequence ID" value="TDG40303.1"/>
    <property type="molecule type" value="Genomic_DNA"/>
</dbReference>
<keyword evidence="4" id="KW-1185">Reference proteome</keyword>
<organism evidence="3 4">
    <name type="scientific">Drosophila navojoa</name>
    <name type="common">Fruit fly</name>
    <dbReference type="NCBI Taxonomy" id="7232"/>
    <lineage>
        <taxon>Eukaryota</taxon>
        <taxon>Metazoa</taxon>
        <taxon>Ecdysozoa</taxon>
        <taxon>Arthropoda</taxon>
        <taxon>Hexapoda</taxon>
        <taxon>Insecta</taxon>
        <taxon>Pterygota</taxon>
        <taxon>Neoptera</taxon>
        <taxon>Endopterygota</taxon>
        <taxon>Diptera</taxon>
        <taxon>Brachycera</taxon>
        <taxon>Muscomorpha</taxon>
        <taxon>Ephydroidea</taxon>
        <taxon>Drosophilidae</taxon>
        <taxon>Drosophila</taxon>
    </lineage>
</organism>
<feature type="compositionally biased region" description="Gly residues" evidence="2">
    <location>
        <begin position="120"/>
        <end position="161"/>
    </location>
</feature>
<dbReference type="InterPro" id="IPR007999">
    <property type="entry name" value="DUF745"/>
</dbReference>
<evidence type="ECO:0000256" key="2">
    <source>
        <dbReference type="SAM" id="MobiDB-lite"/>
    </source>
</evidence>
<proteinExistence type="predicted"/>